<dbReference type="InterPro" id="IPR003439">
    <property type="entry name" value="ABC_transporter-like_ATP-bd"/>
</dbReference>
<dbReference type="SUPFAM" id="SSF52540">
    <property type="entry name" value="P-loop containing nucleoside triphosphate hydrolases"/>
    <property type="match status" value="1"/>
</dbReference>
<keyword evidence="6" id="KW-1185">Reference proteome</keyword>
<evidence type="ECO:0000313" key="6">
    <source>
        <dbReference type="Proteomes" id="UP001165489"/>
    </source>
</evidence>
<evidence type="ECO:0000313" key="5">
    <source>
        <dbReference type="EMBL" id="MCH7409427.1"/>
    </source>
</evidence>
<dbReference type="Proteomes" id="UP001165489">
    <property type="component" value="Unassembled WGS sequence"/>
</dbReference>
<dbReference type="EMBL" id="JAKZGP010000016">
    <property type="protein sequence ID" value="MCH7409427.1"/>
    <property type="molecule type" value="Genomic_DNA"/>
</dbReference>
<comment type="caution">
    <text evidence="5">The sequence shown here is derived from an EMBL/GenBank/DDBJ whole genome shotgun (WGS) entry which is preliminary data.</text>
</comment>
<evidence type="ECO:0000256" key="1">
    <source>
        <dbReference type="ARBA" id="ARBA00022448"/>
    </source>
</evidence>
<keyword evidence="3 5" id="KW-0067">ATP-binding</keyword>
<evidence type="ECO:0000256" key="3">
    <source>
        <dbReference type="ARBA" id="ARBA00022840"/>
    </source>
</evidence>
<dbReference type="Pfam" id="PF00005">
    <property type="entry name" value="ABC_tran"/>
    <property type="match status" value="1"/>
</dbReference>
<name>A0ABS9UZ30_9BACT</name>
<sequence>MNDLTVDFEENMIHGIVGANGAGKSTLLSCIAGVEGYDGEISYGNKAKRSNIAFLPTDPFFFEWITGREYLKFIADLRKIDEVNYVAVNVFKLPLEAYASSYSTGMKKKLALTALLLDEFDFYVLDEPFNGIDSEGVLLMIDIIENLQKKGKTIFIASHFTSTLMQVCDDIYKLVDGNIHKH</sequence>
<gene>
    <name evidence="5" type="ORF">MM239_08480</name>
</gene>
<dbReference type="InterPro" id="IPR027417">
    <property type="entry name" value="P-loop_NTPase"/>
</dbReference>
<dbReference type="PANTHER" id="PTHR42939">
    <property type="entry name" value="ABC TRANSPORTER ATP-BINDING PROTEIN ALBC-RELATED"/>
    <property type="match status" value="1"/>
</dbReference>
<evidence type="ECO:0000256" key="2">
    <source>
        <dbReference type="ARBA" id="ARBA00022741"/>
    </source>
</evidence>
<accession>A0ABS9UZ30</accession>
<dbReference type="GO" id="GO:0005524">
    <property type="term" value="F:ATP binding"/>
    <property type="evidence" value="ECO:0007669"/>
    <property type="project" value="UniProtKB-KW"/>
</dbReference>
<evidence type="ECO:0000259" key="4">
    <source>
        <dbReference type="Pfam" id="PF00005"/>
    </source>
</evidence>
<proteinExistence type="predicted"/>
<feature type="domain" description="ABC transporter" evidence="4">
    <location>
        <begin position="2"/>
        <end position="130"/>
    </location>
</feature>
<organism evidence="5 6">
    <name type="scientific">Belliella filtrata</name>
    <dbReference type="NCBI Taxonomy" id="2923435"/>
    <lineage>
        <taxon>Bacteria</taxon>
        <taxon>Pseudomonadati</taxon>
        <taxon>Bacteroidota</taxon>
        <taxon>Cytophagia</taxon>
        <taxon>Cytophagales</taxon>
        <taxon>Cyclobacteriaceae</taxon>
        <taxon>Belliella</taxon>
    </lineage>
</organism>
<keyword evidence="1" id="KW-0813">Transport</keyword>
<dbReference type="Gene3D" id="3.40.50.300">
    <property type="entry name" value="P-loop containing nucleotide triphosphate hydrolases"/>
    <property type="match status" value="1"/>
</dbReference>
<keyword evidence="2" id="KW-0547">Nucleotide-binding</keyword>
<reference evidence="5" key="1">
    <citation type="submission" date="2022-03" db="EMBL/GenBank/DDBJ databases">
        <title>De novo assembled genomes of Belliella spp. (Cyclobacteriaceae) strains.</title>
        <authorList>
            <person name="Szabo A."/>
            <person name="Korponai K."/>
            <person name="Felfoldi T."/>
        </authorList>
    </citation>
    <scope>NUCLEOTIDE SEQUENCE</scope>
    <source>
        <strain evidence="5">DSM 111904</strain>
    </source>
</reference>
<protein>
    <submittedName>
        <fullName evidence="5">ATP-binding cassette domain-containing protein</fullName>
    </submittedName>
</protein>
<dbReference type="RefSeq" id="WP_241347774.1">
    <property type="nucleotide sequence ID" value="NZ_JAKZGP010000016.1"/>
</dbReference>
<dbReference type="PANTHER" id="PTHR42939:SF1">
    <property type="entry name" value="ABC TRANSPORTER ATP-BINDING PROTEIN ALBC-RELATED"/>
    <property type="match status" value="1"/>
</dbReference>
<dbReference type="InterPro" id="IPR051782">
    <property type="entry name" value="ABC_Transporter_VariousFunc"/>
</dbReference>